<gene>
    <name evidence="2" type="ORF">CAEBREN_20664</name>
</gene>
<dbReference type="AlphaFoldDB" id="G0NHK5"/>
<sequence length="129" mass="14328">MNLLFTTLLAAGLIAICHAACDVCNCERGPGVFTEEYFNANIRDEWEATEYRYFVPVTKVKVVNCELVLECDFPERDESQTNVQAAVGPLGTSTGFNLQGTNCVDGTQWHSENEGDIQYVGCFIIVSKY</sequence>
<name>G0NHK5_CAEBE</name>
<dbReference type="FunCoup" id="G0NHK5">
    <property type="interactions" value="370"/>
</dbReference>
<dbReference type="HOGENOM" id="CLU_1950698_0_0_1"/>
<evidence type="ECO:0000313" key="2">
    <source>
        <dbReference type="EMBL" id="EGT60520.1"/>
    </source>
</evidence>
<accession>G0NHK5</accession>
<keyword evidence="3" id="KW-1185">Reference proteome</keyword>
<dbReference type="Proteomes" id="UP000008068">
    <property type="component" value="Unassembled WGS sequence"/>
</dbReference>
<dbReference type="InParanoid" id="G0NHK5"/>
<evidence type="ECO:0000256" key="1">
    <source>
        <dbReference type="SAM" id="SignalP"/>
    </source>
</evidence>
<dbReference type="OrthoDB" id="10337452at2759"/>
<dbReference type="eggNOG" id="ENOG502TISS">
    <property type="taxonomic scope" value="Eukaryota"/>
</dbReference>
<evidence type="ECO:0000313" key="3">
    <source>
        <dbReference type="Proteomes" id="UP000008068"/>
    </source>
</evidence>
<dbReference type="OMA" id="ANIRDEW"/>
<feature type="chain" id="PRO_5003405786" evidence="1">
    <location>
        <begin position="20"/>
        <end position="129"/>
    </location>
</feature>
<dbReference type="EMBL" id="GL379885">
    <property type="protein sequence ID" value="EGT60520.1"/>
    <property type="molecule type" value="Genomic_DNA"/>
</dbReference>
<feature type="signal peptide" evidence="1">
    <location>
        <begin position="1"/>
        <end position="19"/>
    </location>
</feature>
<reference evidence="3" key="1">
    <citation type="submission" date="2011-07" db="EMBL/GenBank/DDBJ databases">
        <authorList>
            <consortium name="Caenorhabditis brenneri Sequencing and Analysis Consortium"/>
            <person name="Wilson R.K."/>
        </authorList>
    </citation>
    <scope>NUCLEOTIDE SEQUENCE [LARGE SCALE GENOMIC DNA]</scope>
    <source>
        <strain evidence="3">PB2801</strain>
    </source>
</reference>
<proteinExistence type="predicted"/>
<keyword evidence="1" id="KW-0732">Signal</keyword>
<protein>
    <submittedName>
        <fullName evidence="2">Uncharacterized protein</fullName>
    </submittedName>
</protein>
<organism evidence="3">
    <name type="scientific">Caenorhabditis brenneri</name>
    <name type="common">Nematode worm</name>
    <dbReference type="NCBI Taxonomy" id="135651"/>
    <lineage>
        <taxon>Eukaryota</taxon>
        <taxon>Metazoa</taxon>
        <taxon>Ecdysozoa</taxon>
        <taxon>Nematoda</taxon>
        <taxon>Chromadorea</taxon>
        <taxon>Rhabditida</taxon>
        <taxon>Rhabditina</taxon>
        <taxon>Rhabditomorpha</taxon>
        <taxon>Rhabditoidea</taxon>
        <taxon>Rhabditidae</taxon>
        <taxon>Peloderinae</taxon>
        <taxon>Caenorhabditis</taxon>
    </lineage>
</organism>